<dbReference type="AlphaFoldDB" id="A0A4Q1QNT3"/>
<keyword evidence="1" id="KW-0812">Transmembrane</keyword>
<evidence type="ECO:0008006" key="4">
    <source>
        <dbReference type="Google" id="ProtNLM"/>
    </source>
</evidence>
<dbReference type="GeneID" id="95781275"/>
<accession>A0A4Q1QNT3</accession>
<name>A0A4Q1QNT3_9ACTN</name>
<dbReference type="EMBL" id="SDIF01000095">
    <property type="protein sequence ID" value="RXS62269.1"/>
    <property type="molecule type" value="Genomic_DNA"/>
</dbReference>
<evidence type="ECO:0000313" key="2">
    <source>
        <dbReference type="EMBL" id="RXS62269.1"/>
    </source>
</evidence>
<reference evidence="2 3" key="1">
    <citation type="submission" date="2019-01" db="EMBL/GenBank/DDBJ databases">
        <title>Draft genome sequences of the type strain Streptomyces sioyaensis DSM 40032 and its novel strain, TM32, a thermotolerant antibiotics-producing actinobacterium.</title>
        <authorList>
            <person name="Nakaew N."/>
            <person name="Lumyong S."/>
            <person name="Sloan W.T."/>
            <person name="Sungthong R."/>
        </authorList>
    </citation>
    <scope>NUCLEOTIDE SEQUENCE [LARGE SCALE GENOMIC DNA]</scope>
    <source>
        <strain evidence="2 3">DSM 40032</strain>
    </source>
</reference>
<organism evidence="2 3">
    <name type="scientific">Streptomyces sioyaensis</name>
    <dbReference type="NCBI Taxonomy" id="67364"/>
    <lineage>
        <taxon>Bacteria</taxon>
        <taxon>Bacillati</taxon>
        <taxon>Actinomycetota</taxon>
        <taxon>Actinomycetes</taxon>
        <taxon>Kitasatosporales</taxon>
        <taxon>Streptomycetaceae</taxon>
        <taxon>Streptomyces</taxon>
    </lineage>
</organism>
<dbReference type="Proteomes" id="UP000289482">
    <property type="component" value="Unassembled WGS sequence"/>
</dbReference>
<evidence type="ECO:0000256" key="1">
    <source>
        <dbReference type="SAM" id="Phobius"/>
    </source>
</evidence>
<keyword evidence="3" id="KW-1185">Reference proteome</keyword>
<protein>
    <recommendedName>
        <fullName evidence="4">DUF2304 domain-containing protein</fullName>
    </recommendedName>
</protein>
<comment type="caution">
    <text evidence="2">The sequence shown here is derived from an EMBL/GenBank/DDBJ whole genome shotgun (WGS) entry which is preliminary data.</text>
</comment>
<evidence type="ECO:0000313" key="3">
    <source>
        <dbReference type="Proteomes" id="UP000289482"/>
    </source>
</evidence>
<feature type="transmembrane region" description="Helical" evidence="1">
    <location>
        <begin position="25"/>
        <end position="45"/>
    </location>
</feature>
<keyword evidence="1" id="KW-1133">Transmembrane helix</keyword>
<dbReference type="RefSeq" id="WP_129250074.1">
    <property type="nucleotide sequence ID" value="NZ_JABZEL010000009.1"/>
</dbReference>
<keyword evidence="1" id="KW-0472">Membrane</keyword>
<proteinExistence type="predicted"/>
<gene>
    <name evidence="2" type="ORF">EST54_25535</name>
</gene>
<sequence>MALTLSAVVLFGILAVVLLRGRHVSFGTALVLFLFGFFVAGTGAYKPIYNLCQAIAEALTHLTT</sequence>